<reference evidence="1 2" key="1">
    <citation type="submission" date="2024-02" db="EMBL/GenBank/DDBJ databases">
        <title>Seven novel Bacillus-like species.</title>
        <authorList>
            <person name="Liu G."/>
        </authorList>
    </citation>
    <scope>NUCLEOTIDE SEQUENCE [LARGE SCALE GENOMIC DNA]</scope>
    <source>
        <strain evidence="1 2">FJAT-53654</strain>
    </source>
</reference>
<keyword evidence="2" id="KW-1185">Reference proteome</keyword>
<organism evidence="1 2">
    <name type="scientific">Metabacillus rhizosphaerae</name>
    <dbReference type="NCBI Taxonomy" id="3117747"/>
    <lineage>
        <taxon>Bacteria</taxon>
        <taxon>Bacillati</taxon>
        <taxon>Bacillota</taxon>
        <taxon>Bacilli</taxon>
        <taxon>Bacillales</taxon>
        <taxon>Bacillaceae</taxon>
        <taxon>Metabacillus</taxon>
    </lineage>
</organism>
<dbReference type="Proteomes" id="UP001368328">
    <property type="component" value="Chromosome"/>
</dbReference>
<protein>
    <submittedName>
        <fullName evidence="1">Uncharacterized protein</fullName>
    </submittedName>
</protein>
<sequence length="184" mass="21411">MNSNNPLNPETQIIGTDMIMQNFWQWGFLNILTNNLRGIFAEFLVGTALGSLSQSRVEWDAFDLIYNDIKIEVKSAAYIQSWHSGTFSNISFGIGQKKEYDYETNKYSPGAKRHAEIYVFCLLKEKDVDLIDPLDMKQWEFYVVLTKELDQHFPYQKTISLSSLKRITQLCTYENLKKTIDDLL</sequence>
<proteinExistence type="predicted"/>
<evidence type="ECO:0000313" key="1">
    <source>
        <dbReference type="EMBL" id="WXB90366.1"/>
    </source>
</evidence>
<accession>A0ABZ2MYF5</accession>
<gene>
    <name evidence="1" type="ORF">WCV66_09280</name>
</gene>
<evidence type="ECO:0000313" key="2">
    <source>
        <dbReference type="Proteomes" id="UP001368328"/>
    </source>
</evidence>
<dbReference type="RefSeq" id="WP_338788750.1">
    <property type="nucleotide sequence ID" value="NZ_CP147403.1"/>
</dbReference>
<dbReference type="EMBL" id="CP147403">
    <property type="protein sequence ID" value="WXB90366.1"/>
    <property type="molecule type" value="Genomic_DNA"/>
</dbReference>
<name>A0ABZ2MYF5_9BACI</name>